<feature type="transmembrane region" description="Helical" evidence="2">
    <location>
        <begin position="223"/>
        <end position="242"/>
    </location>
</feature>
<proteinExistence type="predicted"/>
<feature type="transmembrane region" description="Helical" evidence="2">
    <location>
        <begin position="315"/>
        <end position="336"/>
    </location>
</feature>
<feature type="region of interest" description="Disordered" evidence="1">
    <location>
        <begin position="549"/>
        <end position="569"/>
    </location>
</feature>
<protein>
    <submittedName>
        <fullName evidence="3">Uncharacterized protein</fullName>
    </submittedName>
</protein>
<feature type="transmembrane region" description="Helical" evidence="2">
    <location>
        <begin position="128"/>
        <end position="150"/>
    </location>
</feature>
<feature type="transmembrane region" description="Helical" evidence="2">
    <location>
        <begin position="342"/>
        <end position="363"/>
    </location>
</feature>
<keyword evidence="4" id="KW-1185">Reference proteome</keyword>
<dbReference type="AlphaFoldDB" id="A0A5B9ECS0"/>
<feature type="transmembrane region" description="Helical" evidence="2">
    <location>
        <begin position="12"/>
        <end position="29"/>
    </location>
</feature>
<gene>
    <name evidence="3" type="ORF">FTW19_07585</name>
</gene>
<keyword evidence="2" id="KW-1133">Transmembrane helix</keyword>
<feature type="transmembrane region" description="Helical" evidence="2">
    <location>
        <begin position="49"/>
        <end position="68"/>
    </location>
</feature>
<reference evidence="3 4" key="1">
    <citation type="submission" date="2019-08" db="EMBL/GenBank/DDBJ databases">
        <title>Complete genome sequence of Terriglobus albidus strain ORNL.</title>
        <authorList>
            <person name="Podar M."/>
        </authorList>
    </citation>
    <scope>NUCLEOTIDE SEQUENCE [LARGE SCALE GENOMIC DNA]</scope>
    <source>
        <strain evidence="3 4">ORNL</strain>
    </source>
</reference>
<feature type="compositionally biased region" description="Basic and acidic residues" evidence="1">
    <location>
        <begin position="558"/>
        <end position="569"/>
    </location>
</feature>
<evidence type="ECO:0000313" key="4">
    <source>
        <dbReference type="Proteomes" id="UP000321820"/>
    </source>
</evidence>
<name>A0A5B9ECS0_9BACT</name>
<dbReference type="RefSeq" id="WP_147647056.1">
    <property type="nucleotide sequence ID" value="NZ_CP042806.1"/>
</dbReference>
<sequence length="881" mass="95983">MSAFFAYLQYLYFLRFSLLCLLTVPLLALADRFTGINSVTRGIFTSTEVYSFIGEAFFLTCAGVIALITSRVVVLNGRDRYQADPPQLLSKFLGHDSDPYAGGVLLTYQLPGIGVLTYLIYTAHRETAVTAWFIAILMSLIGIALALLFWTSLNVIYYWTADDATGVPPRTILLPRCWLGLEKLEKAKPASVLIPPQFISNLWGRIAGLGPGYSKSGKVLYSGHQFTIIAAIGYFLVYLFMFPLTSPFTAGKGYTIGLVGFGILTLAVAISILWGLTPPCIRWAKYLIVIELLTLSGGAFGLFLQEIKARQSFPVLCSVLVLLTLVSLIMAGIAFYVDRLHLPVGLAFAALILLLHGGTSLIYRLPGIYWNPRLGGFSDHYFEVLNHGSQPELATPADVLANRTCTVQNSPVPCPVIVVSATGGGIHAAAWTTLMLTSLEDSFRNEQRLASNQYSFHNNVALFSTVSGGSVGLLPFLNEYTAAAPFTSPGWQQWMFNASNCSALEAVAWGLEYRDFDVFLAPVLSGLFSPQWDRSTALEAGIRRHLFDAPCPSNNPADGKDRAKAPIRDPKEEKTLGDLSEQLKAWTRHAGHTGNYVPAFTMNTTAAETGGRFLLSNYHIEPDAIADAGVAPAEDFLSGYGRRSASGNADIHLSTAARLSATFPFVSSAARSNRTEDAGTLHFVDGGYYDNDGIASVIEFLLAGRKAIARPANAQDKTLGVPLLLIEIRDGADLDANSSPEQGGKAPFSKDVPTYWNSFRQFSGPLGAFWSAGHEAVSRRNRRELEILMDMLQAQQIPFKHIVLDYRDATESNGKKQGSAQPLSWFLTPLQTQKIEEAKSRVAPCIAVASTWTADALMQKPSTNPVQQLSGNIQVDHCVKP</sequence>
<dbReference type="EMBL" id="CP042806">
    <property type="protein sequence ID" value="QEE27866.1"/>
    <property type="molecule type" value="Genomic_DNA"/>
</dbReference>
<dbReference type="Proteomes" id="UP000321820">
    <property type="component" value="Chromosome"/>
</dbReference>
<organism evidence="3 4">
    <name type="scientific">Terriglobus albidus</name>
    <dbReference type="NCBI Taxonomy" id="1592106"/>
    <lineage>
        <taxon>Bacteria</taxon>
        <taxon>Pseudomonadati</taxon>
        <taxon>Acidobacteriota</taxon>
        <taxon>Terriglobia</taxon>
        <taxon>Terriglobales</taxon>
        <taxon>Acidobacteriaceae</taxon>
        <taxon>Terriglobus</taxon>
    </lineage>
</organism>
<feature type="transmembrane region" description="Helical" evidence="2">
    <location>
        <begin position="100"/>
        <end position="121"/>
    </location>
</feature>
<evidence type="ECO:0000313" key="3">
    <source>
        <dbReference type="EMBL" id="QEE27866.1"/>
    </source>
</evidence>
<feature type="transmembrane region" description="Helical" evidence="2">
    <location>
        <begin position="283"/>
        <end position="303"/>
    </location>
</feature>
<feature type="transmembrane region" description="Helical" evidence="2">
    <location>
        <begin position="254"/>
        <end position="277"/>
    </location>
</feature>
<keyword evidence="2" id="KW-0812">Transmembrane</keyword>
<dbReference type="InterPro" id="IPR016035">
    <property type="entry name" value="Acyl_Trfase/lysoPLipase"/>
</dbReference>
<dbReference type="SUPFAM" id="SSF52151">
    <property type="entry name" value="FabD/lysophospholipase-like"/>
    <property type="match status" value="1"/>
</dbReference>
<evidence type="ECO:0000256" key="1">
    <source>
        <dbReference type="SAM" id="MobiDB-lite"/>
    </source>
</evidence>
<dbReference type="KEGG" id="talb:FTW19_07585"/>
<dbReference type="OrthoDB" id="103440at2"/>
<accession>A0A5B9ECS0</accession>
<evidence type="ECO:0000256" key="2">
    <source>
        <dbReference type="SAM" id="Phobius"/>
    </source>
</evidence>
<keyword evidence="2" id="KW-0472">Membrane</keyword>